<dbReference type="Proteomes" id="UP000054630">
    <property type="component" value="Unassembled WGS sequence"/>
</dbReference>
<dbReference type="AlphaFoldDB" id="A0A0V0SNK5"/>
<reference evidence="1 2" key="1">
    <citation type="submission" date="2015-01" db="EMBL/GenBank/DDBJ databases">
        <title>Evolution of Trichinella species and genotypes.</title>
        <authorList>
            <person name="Korhonen P.K."/>
            <person name="Edoardo P."/>
            <person name="Giuseppe L.R."/>
            <person name="Gasser R.B."/>
        </authorList>
    </citation>
    <scope>NUCLEOTIDE SEQUENCE [LARGE SCALE GENOMIC DNA]</scope>
    <source>
        <strain evidence="1">ISS37</strain>
    </source>
</reference>
<dbReference type="OrthoDB" id="10305408at2759"/>
<dbReference type="EMBL" id="JYDL01000001">
    <property type="protein sequence ID" value="KRX28324.1"/>
    <property type="molecule type" value="Genomic_DNA"/>
</dbReference>
<organism evidence="1 2">
    <name type="scientific">Trichinella nelsoni</name>
    <dbReference type="NCBI Taxonomy" id="6336"/>
    <lineage>
        <taxon>Eukaryota</taxon>
        <taxon>Metazoa</taxon>
        <taxon>Ecdysozoa</taxon>
        <taxon>Nematoda</taxon>
        <taxon>Enoplea</taxon>
        <taxon>Dorylaimia</taxon>
        <taxon>Trichinellida</taxon>
        <taxon>Trichinellidae</taxon>
        <taxon>Trichinella</taxon>
    </lineage>
</organism>
<proteinExistence type="predicted"/>
<protein>
    <submittedName>
        <fullName evidence="1">Uncharacterized protein</fullName>
    </submittedName>
</protein>
<evidence type="ECO:0000313" key="1">
    <source>
        <dbReference type="EMBL" id="KRX28324.1"/>
    </source>
</evidence>
<evidence type="ECO:0000313" key="2">
    <source>
        <dbReference type="Proteomes" id="UP000054630"/>
    </source>
</evidence>
<gene>
    <name evidence="1" type="ORF">T07_12138</name>
</gene>
<name>A0A0V0SNK5_9BILA</name>
<keyword evidence="2" id="KW-1185">Reference proteome</keyword>
<sequence>MNMCVNKKHYERVIDCLLDLVKVADEKREKEMRKGSNGMQRGLGSYGSVRSSSKEQRFTALVMAVNIVRKILEKRQFDLPMRTFLLLRSSCAVDGDDSVKMAIKTDRPARNWKAHQPLHHLYIIIHAHVCHGTHVRGWLRQ</sequence>
<accession>A0A0V0SNK5</accession>
<comment type="caution">
    <text evidence="1">The sequence shown here is derived from an EMBL/GenBank/DDBJ whole genome shotgun (WGS) entry which is preliminary data.</text>
</comment>